<dbReference type="RefSeq" id="WP_161435426.1">
    <property type="nucleotide sequence ID" value="NZ_WXYO01000004.1"/>
</dbReference>
<organism evidence="1 2">
    <name type="scientific">Poritiphilus flavus</name>
    <dbReference type="NCBI Taxonomy" id="2697053"/>
    <lineage>
        <taxon>Bacteria</taxon>
        <taxon>Pseudomonadati</taxon>
        <taxon>Bacteroidota</taxon>
        <taxon>Flavobacteriia</taxon>
        <taxon>Flavobacteriales</taxon>
        <taxon>Flavobacteriaceae</taxon>
        <taxon>Poritiphilus</taxon>
    </lineage>
</organism>
<comment type="caution">
    <text evidence="1">The sequence shown here is derived from an EMBL/GenBank/DDBJ whole genome shotgun (WGS) entry which is preliminary data.</text>
</comment>
<keyword evidence="2" id="KW-1185">Reference proteome</keyword>
<protein>
    <submittedName>
        <fullName evidence="1">Uncharacterized protein</fullName>
    </submittedName>
</protein>
<evidence type="ECO:0000313" key="1">
    <source>
        <dbReference type="EMBL" id="NAS12395.1"/>
    </source>
</evidence>
<proteinExistence type="predicted"/>
<dbReference type="AlphaFoldDB" id="A0A6L9ECD2"/>
<dbReference type="Proteomes" id="UP000475249">
    <property type="component" value="Unassembled WGS sequence"/>
</dbReference>
<name>A0A6L9ECD2_9FLAO</name>
<evidence type="ECO:0000313" key="2">
    <source>
        <dbReference type="Proteomes" id="UP000475249"/>
    </source>
</evidence>
<feature type="non-terminal residue" evidence="1">
    <location>
        <position position="175"/>
    </location>
</feature>
<sequence length="175" mass="18560">MKQRNSYWSRALICLLFTLISAPCLKGQSFGGYYIYGSSTVNVGEANYYSISGSNIASVSWSCSNNGTVLSSSNYGASVRFNGTSNGSVSASVQDSYGSYHYVSVSVAIQVRTPGNPTVSSNNCGQATISRSGTPPTGVRWYWQGKNSNGSSTSLGYGSSFTVNQGSGTYYIRAR</sequence>
<accession>A0A6L9ECD2</accession>
<reference evidence="1 2" key="1">
    <citation type="submission" date="2020-01" db="EMBL/GenBank/DDBJ databases">
        <title>Bacteria diversity of Porities sp.</title>
        <authorList>
            <person name="Wang G."/>
        </authorList>
    </citation>
    <scope>NUCLEOTIDE SEQUENCE [LARGE SCALE GENOMIC DNA]</scope>
    <source>
        <strain evidence="1 2">R33</strain>
    </source>
</reference>
<dbReference type="EMBL" id="WXYO01000004">
    <property type="protein sequence ID" value="NAS12395.1"/>
    <property type="molecule type" value="Genomic_DNA"/>
</dbReference>
<gene>
    <name evidence="1" type="ORF">GTQ38_10315</name>
</gene>